<proteinExistence type="inferred from homology"/>
<dbReference type="GO" id="GO:0004174">
    <property type="term" value="F:electron-transferring-flavoprotein dehydrogenase activity"/>
    <property type="evidence" value="ECO:0007669"/>
    <property type="project" value="UniProtKB-UniRule"/>
</dbReference>
<keyword evidence="8 18" id="KW-0274">FAD</keyword>
<dbReference type="SUPFAM" id="SSF54862">
    <property type="entry name" value="4Fe-4S ferredoxins"/>
    <property type="match status" value="1"/>
</dbReference>
<evidence type="ECO:0000256" key="18">
    <source>
        <dbReference type="RuleBase" id="RU366068"/>
    </source>
</evidence>
<dbReference type="GO" id="GO:0051539">
    <property type="term" value="F:4 iron, 4 sulfur cluster binding"/>
    <property type="evidence" value="ECO:0007669"/>
    <property type="project" value="UniProtKB-UniRule"/>
</dbReference>
<dbReference type="EMBL" id="UZAJ01006737">
    <property type="protein sequence ID" value="VDO48058.1"/>
    <property type="molecule type" value="Genomic_DNA"/>
</dbReference>
<evidence type="ECO:0000259" key="19">
    <source>
        <dbReference type="PROSITE" id="PS51379"/>
    </source>
</evidence>
<evidence type="ECO:0000256" key="7">
    <source>
        <dbReference type="ARBA" id="ARBA00022792"/>
    </source>
</evidence>
<dbReference type="GO" id="GO:0005743">
    <property type="term" value="C:mitochondrial inner membrane"/>
    <property type="evidence" value="ECO:0007669"/>
    <property type="project" value="UniProtKB-SubCell"/>
</dbReference>
<evidence type="ECO:0000256" key="13">
    <source>
        <dbReference type="ARBA" id="ARBA00023014"/>
    </source>
</evidence>
<evidence type="ECO:0000313" key="22">
    <source>
        <dbReference type="WBParaSite" id="OFLC_0000683301-mRNA-1"/>
    </source>
</evidence>
<name>A0A183HH72_9BILA</name>
<dbReference type="Proteomes" id="UP000267606">
    <property type="component" value="Unassembled WGS sequence"/>
</dbReference>
<evidence type="ECO:0000256" key="14">
    <source>
        <dbReference type="ARBA" id="ARBA00023075"/>
    </source>
</evidence>
<comment type="cofactor">
    <cofactor evidence="1 18">
        <name>FAD</name>
        <dbReference type="ChEBI" id="CHEBI:57692"/>
    </cofactor>
</comment>
<keyword evidence="12 18" id="KW-0408">Iron</keyword>
<keyword evidence="16" id="KW-0472">Membrane</keyword>
<gene>
    <name evidence="20" type="ORF">OFLC_LOCUS6833</name>
</gene>
<dbReference type="PROSITE" id="PS51379">
    <property type="entry name" value="4FE4S_FER_2"/>
    <property type="match status" value="1"/>
</dbReference>
<organism evidence="22">
    <name type="scientific">Onchocerca flexuosa</name>
    <dbReference type="NCBI Taxonomy" id="387005"/>
    <lineage>
        <taxon>Eukaryota</taxon>
        <taxon>Metazoa</taxon>
        <taxon>Ecdysozoa</taxon>
        <taxon>Nematoda</taxon>
        <taxon>Chromadorea</taxon>
        <taxon>Rhabditida</taxon>
        <taxon>Spirurina</taxon>
        <taxon>Spiruromorpha</taxon>
        <taxon>Filarioidea</taxon>
        <taxon>Onchocercidae</taxon>
        <taxon>Onchocerca</taxon>
    </lineage>
</organism>
<dbReference type="STRING" id="387005.A0A183HH72"/>
<dbReference type="AlphaFoldDB" id="A0A183HH72"/>
<dbReference type="FunFam" id="3.30.70.20:FF:000015">
    <property type="entry name" value="Electron transfer flavoprotein-ubiquinone oxidoreductase"/>
    <property type="match status" value="1"/>
</dbReference>
<dbReference type="InterPro" id="IPR007859">
    <property type="entry name" value="ETF-QO/FixX_C"/>
</dbReference>
<keyword evidence="10 18" id="KW-0249">Electron transport</keyword>
<keyword evidence="6 18" id="KW-0479">Metal-binding</keyword>
<keyword evidence="15" id="KW-0496">Mitochondrion</keyword>
<sequence length="125" mass="14320">MAVPIRKSKSVDYPKPDGKITFDILSSVALTGTNHEENQPSHLLLRNDADAELTTWRRFAGMTERFCPAGVYEYVPCEGNHETKRLQINSQNCIHCKTCDIKEPRNNIQWVAPEGNYRNIEFKNP</sequence>
<keyword evidence="21" id="KW-1185">Reference proteome</keyword>
<keyword evidence="14 18" id="KW-0830">Ubiquinone</keyword>
<keyword evidence="13 18" id="KW-0411">Iron-sulfur</keyword>
<evidence type="ECO:0000256" key="17">
    <source>
        <dbReference type="ARBA" id="ARBA00052682"/>
    </source>
</evidence>
<evidence type="ECO:0000256" key="16">
    <source>
        <dbReference type="ARBA" id="ARBA00023136"/>
    </source>
</evidence>
<evidence type="ECO:0000256" key="2">
    <source>
        <dbReference type="ARBA" id="ARBA00004273"/>
    </source>
</evidence>
<feature type="domain" description="4Fe-4S ferredoxin-type" evidence="19">
    <location>
        <begin position="84"/>
        <end position="113"/>
    </location>
</feature>
<dbReference type="Gene3D" id="3.30.70.20">
    <property type="match status" value="1"/>
</dbReference>
<evidence type="ECO:0000256" key="15">
    <source>
        <dbReference type="ARBA" id="ARBA00023128"/>
    </source>
</evidence>
<evidence type="ECO:0000256" key="4">
    <source>
        <dbReference type="ARBA" id="ARBA00022448"/>
    </source>
</evidence>
<evidence type="ECO:0000256" key="6">
    <source>
        <dbReference type="ARBA" id="ARBA00022723"/>
    </source>
</evidence>
<evidence type="ECO:0000313" key="21">
    <source>
        <dbReference type="Proteomes" id="UP000267606"/>
    </source>
</evidence>
<dbReference type="EC" id="1.5.5.1" evidence="18"/>
<evidence type="ECO:0000256" key="8">
    <source>
        <dbReference type="ARBA" id="ARBA00022827"/>
    </source>
</evidence>
<keyword evidence="4 18" id="KW-0813">Transport</keyword>
<evidence type="ECO:0000256" key="1">
    <source>
        <dbReference type="ARBA" id="ARBA00001974"/>
    </source>
</evidence>
<dbReference type="InterPro" id="IPR017896">
    <property type="entry name" value="4Fe4S_Fe-S-bd"/>
</dbReference>
<comment type="similarity">
    <text evidence="3">Belongs to the ETF-QO/FixC family.</text>
</comment>
<evidence type="ECO:0000256" key="11">
    <source>
        <dbReference type="ARBA" id="ARBA00023002"/>
    </source>
</evidence>
<reference evidence="20 21" key="2">
    <citation type="submission" date="2018-11" db="EMBL/GenBank/DDBJ databases">
        <authorList>
            <consortium name="Pathogen Informatics"/>
        </authorList>
    </citation>
    <scope>NUCLEOTIDE SEQUENCE [LARGE SCALE GENOMIC DNA]</scope>
</reference>
<keyword evidence="5 18" id="KW-0285">Flavoprotein</keyword>
<comment type="function">
    <text evidence="18">Accepts electrons from ETF and reduces ubiquinone.</text>
</comment>
<evidence type="ECO:0000256" key="10">
    <source>
        <dbReference type="ARBA" id="ARBA00022982"/>
    </source>
</evidence>
<keyword evidence="11 18" id="KW-0560">Oxidoreductase</keyword>
<evidence type="ECO:0000256" key="5">
    <source>
        <dbReference type="ARBA" id="ARBA00022630"/>
    </source>
</evidence>
<protein>
    <recommendedName>
        <fullName evidence="18">Electron transfer flavoprotein-ubiquinone oxidoreductase</fullName>
        <shortName evidence="18">ETF-QO</shortName>
        <ecNumber evidence="18">1.5.5.1</ecNumber>
    </recommendedName>
</protein>
<dbReference type="PANTHER" id="PTHR10617">
    <property type="entry name" value="ELECTRON TRANSFER FLAVOPROTEIN-UBIQUINONE OXIDOREDUCTASE"/>
    <property type="match status" value="1"/>
</dbReference>
<dbReference type="GO" id="GO:0046872">
    <property type="term" value="F:metal ion binding"/>
    <property type="evidence" value="ECO:0007669"/>
    <property type="project" value="UniProtKB-KW"/>
</dbReference>
<evidence type="ECO:0000313" key="20">
    <source>
        <dbReference type="EMBL" id="VDO48058.1"/>
    </source>
</evidence>
<comment type="subcellular location">
    <subcellularLocation>
        <location evidence="2">Mitochondrion inner membrane</location>
    </subcellularLocation>
</comment>
<reference evidence="22" key="1">
    <citation type="submission" date="2016-06" db="UniProtKB">
        <authorList>
            <consortium name="WormBaseParasite"/>
        </authorList>
    </citation>
    <scope>IDENTIFICATION</scope>
</reference>
<comment type="catalytic activity">
    <reaction evidence="17 18">
        <text>a ubiquinone + reduced [electron-transfer flavoprotein] = a ubiquinol + oxidized [electron-transfer flavoprotein] + H(+)</text>
        <dbReference type="Rhea" id="RHEA:24052"/>
        <dbReference type="Rhea" id="RHEA-COMP:9565"/>
        <dbReference type="Rhea" id="RHEA-COMP:9566"/>
        <dbReference type="Rhea" id="RHEA-COMP:10685"/>
        <dbReference type="Rhea" id="RHEA-COMP:10686"/>
        <dbReference type="ChEBI" id="CHEBI:15378"/>
        <dbReference type="ChEBI" id="CHEBI:16389"/>
        <dbReference type="ChEBI" id="CHEBI:17976"/>
        <dbReference type="ChEBI" id="CHEBI:57692"/>
        <dbReference type="ChEBI" id="CHEBI:58307"/>
        <dbReference type="EC" id="1.5.5.1"/>
    </reaction>
</comment>
<comment type="cofactor">
    <cofactor evidence="18">
        <name>[4Fe-4S] cluster</name>
        <dbReference type="ChEBI" id="CHEBI:49883"/>
    </cofactor>
    <text evidence="18">Binds 1 [4Fe-4S] cluster.</text>
</comment>
<evidence type="ECO:0000256" key="3">
    <source>
        <dbReference type="ARBA" id="ARBA00006796"/>
    </source>
</evidence>
<evidence type="ECO:0000256" key="12">
    <source>
        <dbReference type="ARBA" id="ARBA00023004"/>
    </source>
</evidence>
<keyword evidence="9" id="KW-0809">Transit peptide</keyword>
<dbReference type="InterPro" id="IPR040156">
    <property type="entry name" value="ETF-QO"/>
</dbReference>
<dbReference type="WBParaSite" id="OFLC_0000683301-mRNA-1">
    <property type="protein sequence ID" value="OFLC_0000683301-mRNA-1"/>
    <property type="gene ID" value="OFLC_0000683301"/>
</dbReference>
<dbReference type="Pfam" id="PF05187">
    <property type="entry name" value="Fer4_ETF_QO"/>
    <property type="match status" value="1"/>
</dbReference>
<evidence type="ECO:0000256" key="9">
    <source>
        <dbReference type="ARBA" id="ARBA00022946"/>
    </source>
</evidence>
<keyword evidence="7" id="KW-0999">Mitochondrion inner membrane</keyword>
<accession>A0A183HH72</accession>
<dbReference type="PANTHER" id="PTHR10617:SF107">
    <property type="entry name" value="ELECTRON TRANSFER FLAVOPROTEIN-UBIQUINONE OXIDOREDUCTASE, MITOCHONDRIAL"/>
    <property type="match status" value="1"/>
</dbReference>